<accession>A0A5J6WAP6</accession>
<keyword evidence="7" id="KW-1185">Reference proteome</keyword>
<dbReference type="GO" id="GO:0008658">
    <property type="term" value="F:penicillin binding"/>
    <property type="evidence" value="ECO:0007669"/>
    <property type="project" value="InterPro"/>
</dbReference>
<dbReference type="PANTHER" id="PTHR30627:SF1">
    <property type="entry name" value="PEPTIDOGLYCAN D,D-TRANSPEPTIDASE FTSI"/>
    <property type="match status" value="1"/>
</dbReference>
<dbReference type="AlphaFoldDB" id="A0A5J6WAP6"/>
<feature type="domain" description="PASTA" evidence="5">
    <location>
        <begin position="572"/>
        <end position="630"/>
    </location>
</feature>
<organism evidence="6 7">
    <name type="scientific">Borrelia maritima</name>
    <dbReference type="NCBI Taxonomy" id="2761123"/>
    <lineage>
        <taxon>Bacteria</taxon>
        <taxon>Pseudomonadati</taxon>
        <taxon>Spirochaetota</taxon>
        <taxon>Spirochaetia</taxon>
        <taxon>Spirochaetales</taxon>
        <taxon>Borreliaceae</taxon>
        <taxon>Borrelia</taxon>
    </lineage>
</organism>
<evidence type="ECO:0000256" key="2">
    <source>
        <dbReference type="ARBA" id="ARBA00022645"/>
    </source>
</evidence>
<dbReference type="Gene3D" id="3.40.710.10">
    <property type="entry name" value="DD-peptidase/beta-lactamase superfamily"/>
    <property type="match status" value="1"/>
</dbReference>
<dbReference type="InterPro" id="IPR012338">
    <property type="entry name" value="Beta-lactam/transpept-like"/>
</dbReference>
<evidence type="ECO:0000313" key="6">
    <source>
        <dbReference type="EMBL" id="QFI14286.1"/>
    </source>
</evidence>
<dbReference type="InterPro" id="IPR001460">
    <property type="entry name" value="PCN-bd_Tpept"/>
</dbReference>
<dbReference type="RefSeq" id="WP_151551384.1">
    <property type="nucleotide sequence ID" value="NZ_CP044535.1"/>
</dbReference>
<keyword evidence="2" id="KW-0121">Carboxypeptidase</keyword>
<dbReference type="SUPFAM" id="SSF56601">
    <property type="entry name" value="beta-lactamase/transpeptidase-like"/>
    <property type="match status" value="1"/>
</dbReference>
<name>A0A5J6WAP6_9SPIR</name>
<sequence length="630" mass="71906">MTKRIFNNNYRAKTILTIFLGITLLTIYKYFTLMAFNNSPDNIISLKSNDIAKRGTIYDRNGKPIAFSSKSYSIGTNPQKIENIVSTSETLGAILQIDSRILKEKLSSNKGFLYIKRKIKREESDLIKRIQAEGRLSNIILYPDYTRIYPFRHITSNITGFVGTDNLGLEGIEFSLNSILGKDKTKQQFLNEELETNNIYLTIDMNIQQGVSKIAKKYFKENNPESLIALVMNSQNGEILSMVQFPQYDANFYSEYSEEMRKNLSSSLTYEPGSINKIFTVAIILESGKLNLGEKFLDNGIYQKQFPSGEKITIKTLNPPYKYIDSTEILIYSSNVGIAYITEKVSNEYFYKKLLDFGFGKKVGFPFPGETKGLLNHYSKWSGRSKATIGFGQEIGVSAVQILQAASILGNNGIMLKPRIIKKISNDKEEIIKEFEKEEIKRAISKSSAQKVLKMMREVVNKGGIPNLKIKNLDISAKSGTSQAIDRKTGKYSEEDYTSSILAIYPTEQPKYIIYIVYRYPKKIIYGTRIAAPMAKEIIEFIEHQQNTSAYKKIKMPSKIKIPKITTTNYKNEEYLPNFINLSKREALDILKYYKNSIKIKINGDGFVYKQSISPNTKLEDMTELELYLK</sequence>
<keyword evidence="3 4" id="KW-0472">Membrane</keyword>
<dbReference type="GO" id="GO:0004180">
    <property type="term" value="F:carboxypeptidase activity"/>
    <property type="evidence" value="ECO:0007669"/>
    <property type="project" value="UniProtKB-KW"/>
</dbReference>
<dbReference type="KEGG" id="bmat:DB723_00665"/>
<dbReference type="CDD" id="cd06575">
    <property type="entry name" value="PASTA_Pbp2x-like_2"/>
    <property type="match status" value="1"/>
</dbReference>
<keyword evidence="2" id="KW-0378">Hydrolase</keyword>
<dbReference type="Gene3D" id="3.30.450.330">
    <property type="match status" value="1"/>
</dbReference>
<dbReference type="OrthoDB" id="9770103at2"/>
<keyword evidence="2" id="KW-0645">Protease</keyword>
<evidence type="ECO:0000256" key="4">
    <source>
        <dbReference type="SAM" id="Phobius"/>
    </source>
</evidence>
<dbReference type="PANTHER" id="PTHR30627">
    <property type="entry name" value="PEPTIDOGLYCAN D,D-TRANSPEPTIDASE"/>
    <property type="match status" value="1"/>
</dbReference>
<dbReference type="SUPFAM" id="SSF56519">
    <property type="entry name" value="Penicillin binding protein dimerisation domain"/>
    <property type="match status" value="1"/>
</dbReference>
<reference evidence="7" key="1">
    <citation type="submission" date="2019-10" db="EMBL/GenBank/DDBJ databases">
        <title>Borrelia maritima sp. nov., a novel species of the Borrelia burgdorferi sensu lato complex, occupies a basal position to North American species.</title>
        <authorList>
            <person name="Margos G."/>
            <person name="Fedorova N."/>
            <person name="Becker N.S."/>
            <person name="Kleinjan J.E."/>
            <person name="Marosevic D."/>
            <person name="Krebs S."/>
            <person name="Hui L."/>
            <person name="Fingerle V."/>
            <person name="Lane R.S."/>
        </authorList>
    </citation>
    <scope>NUCLEOTIDE SEQUENCE [LARGE SCALE GENOMIC DNA]</scope>
    <source>
        <strain evidence="7">CA690</strain>
    </source>
</reference>
<keyword evidence="4" id="KW-1133">Transmembrane helix</keyword>
<proteinExistence type="predicted"/>
<dbReference type="InterPro" id="IPR005543">
    <property type="entry name" value="PASTA_dom"/>
</dbReference>
<feature type="transmembrane region" description="Helical" evidence="4">
    <location>
        <begin position="12"/>
        <end position="31"/>
    </location>
</feature>
<gene>
    <name evidence="6" type="ORF">DB723_00665</name>
</gene>
<keyword evidence="4" id="KW-0812">Transmembrane</keyword>
<dbReference type="PROSITE" id="PS51178">
    <property type="entry name" value="PASTA"/>
    <property type="match status" value="1"/>
</dbReference>
<dbReference type="InterPro" id="IPR036138">
    <property type="entry name" value="PBP_dimer_sf"/>
</dbReference>
<evidence type="ECO:0000259" key="5">
    <source>
        <dbReference type="PROSITE" id="PS51178"/>
    </source>
</evidence>
<dbReference type="EMBL" id="CP044535">
    <property type="protein sequence ID" value="QFI14286.1"/>
    <property type="molecule type" value="Genomic_DNA"/>
</dbReference>
<dbReference type="SUPFAM" id="SSF54184">
    <property type="entry name" value="Penicillin-binding protein 2x (pbp-2x), c-terminal domain"/>
    <property type="match status" value="1"/>
</dbReference>
<dbReference type="InterPro" id="IPR050515">
    <property type="entry name" value="Beta-lactam/transpept"/>
</dbReference>
<protein>
    <submittedName>
        <fullName evidence="6">Transpeptidase family protein</fullName>
    </submittedName>
</protein>
<dbReference type="Pfam" id="PF00905">
    <property type="entry name" value="Transpeptidase"/>
    <property type="match status" value="1"/>
</dbReference>
<dbReference type="Proteomes" id="UP000326393">
    <property type="component" value="Chromosome"/>
</dbReference>
<comment type="subcellular location">
    <subcellularLocation>
        <location evidence="1">Membrane</location>
    </subcellularLocation>
</comment>
<reference evidence="6 7" key="2">
    <citation type="journal article" date="2020" name="Int. J. Syst. Evol. Microbiol.">
        <title>Borrelia maritima sp. nov., a novel species of the Borrelia burgdorferi sensu lato complex, occupying a basal position to North American species.</title>
        <authorList>
            <person name="Margos G."/>
            <person name="Fedorova N."/>
            <person name="Becker N.S."/>
            <person name="Kleinjan J.E."/>
            <person name="Marosevic D."/>
            <person name="Krebs S."/>
            <person name="Hui L."/>
            <person name="Fingerle V."/>
            <person name="Lane R.S."/>
        </authorList>
    </citation>
    <scope>NUCLEOTIDE SEQUENCE [LARGE SCALE GENOMIC DNA]</scope>
    <source>
        <strain evidence="6 7">CA690</strain>
    </source>
</reference>
<evidence type="ECO:0000256" key="1">
    <source>
        <dbReference type="ARBA" id="ARBA00004370"/>
    </source>
</evidence>
<evidence type="ECO:0000256" key="3">
    <source>
        <dbReference type="ARBA" id="ARBA00023136"/>
    </source>
</evidence>
<dbReference type="Gene3D" id="3.90.1310.10">
    <property type="entry name" value="Penicillin-binding protein 2a (Domain 2)"/>
    <property type="match status" value="1"/>
</dbReference>
<evidence type="ECO:0000313" key="7">
    <source>
        <dbReference type="Proteomes" id="UP000326393"/>
    </source>
</evidence>
<dbReference type="SMART" id="SM00740">
    <property type="entry name" value="PASTA"/>
    <property type="match status" value="1"/>
</dbReference>
<dbReference type="Pfam" id="PF03717">
    <property type="entry name" value="PBP_dimer"/>
    <property type="match status" value="1"/>
</dbReference>
<dbReference type="GO" id="GO:0005886">
    <property type="term" value="C:plasma membrane"/>
    <property type="evidence" value="ECO:0007669"/>
    <property type="project" value="TreeGrafter"/>
</dbReference>
<dbReference type="InterPro" id="IPR005311">
    <property type="entry name" value="PBP_dimer"/>
</dbReference>
<dbReference type="Pfam" id="PF03793">
    <property type="entry name" value="PASTA"/>
    <property type="match status" value="1"/>
</dbReference>
<dbReference type="GO" id="GO:0071555">
    <property type="term" value="P:cell wall organization"/>
    <property type="evidence" value="ECO:0007669"/>
    <property type="project" value="TreeGrafter"/>
</dbReference>